<dbReference type="EMBL" id="BGPR01091877">
    <property type="protein sequence ID" value="GBM25096.1"/>
    <property type="molecule type" value="Genomic_DNA"/>
</dbReference>
<name>A0A4Y2E9S7_ARAVE</name>
<evidence type="ECO:0000256" key="7">
    <source>
        <dbReference type="ARBA" id="ARBA00023239"/>
    </source>
</evidence>
<evidence type="ECO:0000313" key="9">
    <source>
        <dbReference type="Proteomes" id="UP000499080"/>
    </source>
</evidence>
<evidence type="ECO:0000256" key="5">
    <source>
        <dbReference type="ARBA" id="ARBA00022842"/>
    </source>
</evidence>
<evidence type="ECO:0000256" key="2">
    <source>
        <dbReference type="ARBA" id="ARBA00004613"/>
    </source>
</evidence>
<proteinExistence type="predicted"/>
<evidence type="ECO:0008006" key="10">
    <source>
        <dbReference type="Google" id="ProtNLM"/>
    </source>
</evidence>
<keyword evidence="3" id="KW-0964">Secreted</keyword>
<dbReference type="GO" id="GO:0006629">
    <property type="term" value="P:lipid metabolic process"/>
    <property type="evidence" value="ECO:0007669"/>
    <property type="project" value="InterPro"/>
</dbReference>
<evidence type="ECO:0000256" key="3">
    <source>
        <dbReference type="ARBA" id="ARBA00022525"/>
    </source>
</evidence>
<comment type="catalytic activity">
    <reaction evidence="1">
        <text>an N-(acyl)-sphingosylphosphoethanolamine = an N-(acyl)-sphingosyl-1,3-cyclic phosphate + ethanolamine</text>
        <dbReference type="Rhea" id="RHEA:60648"/>
        <dbReference type="ChEBI" id="CHEBI:57603"/>
        <dbReference type="ChEBI" id="CHEBI:143891"/>
        <dbReference type="ChEBI" id="CHEBI:143892"/>
    </reaction>
</comment>
<dbReference type="InterPro" id="IPR017946">
    <property type="entry name" value="PLC-like_Pdiesterase_TIM-brl"/>
</dbReference>
<protein>
    <recommendedName>
        <fullName evidence="10">GP-PDE domain-containing protein</fullName>
    </recommendedName>
</protein>
<dbReference type="AlphaFoldDB" id="A0A4Y2E9S7"/>
<comment type="caution">
    <text evidence="8">The sequence shown here is derived from an EMBL/GenBank/DDBJ whole genome shotgun (WGS) entry which is preliminary data.</text>
</comment>
<dbReference type="GO" id="GO:0046872">
    <property type="term" value="F:metal ion binding"/>
    <property type="evidence" value="ECO:0007669"/>
    <property type="project" value="UniProtKB-KW"/>
</dbReference>
<dbReference type="OrthoDB" id="6538156at2759"/>
<evidence type="ECO:0000256" key="4">
    <source>
        <dbReference type="ARBA" id="ARBA00022723"/>
    </source>
</evidence>
<dbReference type="Proteomes" id="UP000499080">
    <property type="component" value="Unassembled WGS sequence"/>
</dbReference>
<dbReference type="Gene3D" id="3.20.20.190">
    <property type="entry name" value="Phosphatidylinositol (PI) phosphodiesterase"/>
    <property type="match status" value="1"/>
</dbReference>
<keyword evidence="7" id="KW-0456">Lyase</keyword>
<keyword evidence="6" id="KW-1015">Disulfide bond</keyword>
<sequence>MEESEYEDFGSFQQEREAVEMDEEVYLESSMVDFSPNLFVLIDTVGGARMKRIIHTSPGFKKLGVDKITNTHRYVPLYTLIKQIFLISRLGVDALITNYPQNLFKILKEDGLSQQARLATFEDNPWKQYIRGTERSNSFQEENSTFYEEEILYN</sequence>
<accession>A0A4Y2E9S7</accession>
<dbReference type="GO" id="GO:0008081">
    <property type="term" value="F:phosphoric diester hydrolase activity"/>
    <property type="evidence" value="ECO:0007669"/>
    <property type="project" value="InterPro"/>
</dbReference>
<comment type="subcellular location">
    <subcellularLocation>
        <location evidence="2">Secreted</location>
    </subcellularLocation>
</comment>
<reference evidence="8 9" key="1">
    <citation type="journal article" date="2019" name="Sci. Rep.">
        <title>Orb-weaving spider Araneus ventricosus genome elucidates the spidroin gene catalogue.</title>
        <authorList>
            <person name="Kono N."/>
            <person name="Nakamura H."/>
            <person name="Ohtoshi R."/>
            <person name="Moran D.A.P."/>
            <person name="Shinohara A."/>
            <person name="Yoshida Y."/>
            <person name="Fujiwara M."/>
            <person name="Mori M."/>
            <person name="Tomita M."/>
            <person name="Arakawa K."/>
        </authorList>
    </citation>
    <scope>NUCLEOTIDE SEQUENCE [LARGE SCALE GENOMIC DNA]</scope>
</reference>
<keyword evidence="5" id="KW-0460">Magnesium</keyword>
<evidence type="ECO:0000256" key="6">
    <source>
        <dbReference type="ARBA" id="ARBA00023157"/>
    </source>
</evidence>
<organism evidence="8 9">
    <name type="scientific">Araneus ventricosus</name>
    <name type="common">Orbweaver spider</name>
    <name type="synonym">Epeira ventricosa</name>
    <dbReference type="NCBI Taxonomy" id="182803"/>
    <lineage>
        <taxon>Eukaryota</taxon>
        <taxon>Metazoa</taxon>
        <taxon>Ecdysozoa</taxon>
        <taxon>Arthropoda</taxon>
        <taxon>Chelicerata</taxon>
        <taxon>Arachnida</taxon>
        <taxon>Araneae</taxon>
        <taxon>Araneomorphae</taxon>
        <taxon>Entelegynae</taxon>
        <taxon>Araneoidea</taxon>
        <taxon>Araneidae</taxon>
        <taxon>Araneus</taxon>
    </lineage>
</organism>
<gene>
    <name evidence="8" type="ORF">AVEN_206482_1</name>
</gene>
<evidence type="ECO:0000313" key="8">
    <source>
        <dbReference type="EMBL" id="GBM25096.1"/>
    </source>
</evidence>
<dbReference type="GO" id="GO:0016829">
    <property type="term" value="F:lyase activity"/>
    <property type="evidence" value="ECO:0007669"/>
    <property type="project" value="UniProtKB-KW"/>
</dbReference>
<keyword evidence="9" id="KW-1185">Reference proteome</keyword>
<keyword evidence="4" id="KW-0479">Metal-binding</keyword>
<evidence type="ECO:0000256" key="1">
    <source>
        <dbReference type="ARBA" id="ARBA00000110"/>
    </source>
</evidence>
<dbReference type="GO" id="GO:0005576">
    <property type="term" value="C:extracellular region"/>
    <property type="evidence" value="ECO:0007669"/>
    <property type="project" value="UniProtKB-SubCell"/>
</dbReference>